<evidence type="ECO:0000313" key="3">
    <source>
        <dbReference type="Proteomes" id="UP000093451"/>
    </source>
</evidence>
<dbReference type="RefSeq" id="WP_065689034.1">
    <property type="nucleotide sequence ID" value="NZ_LXKT01000029.1"/>
</dbReference>
<name>A0AB36EJ00_AGRTU</name>
<proteinExistence type="predicted"/>
<protein>
    <recommendedName>
        <fullName evidence="1">DUF3846 domain-containing protein</fullName>
    </recommendedName>
</protein>
<dbReference type="AlphaFoldDB" id="A0AB36EJ00"/>
<sequence>MMSGKFTAYLIEPTFGTIRYVSIDRGLGKQSIKSLIGCTMMDAVHLGKRHLAYCDDNGFGDGLRSVCELVGYPRPFAGNLLVAGLDGEGELTAPHQTISAIADLFAIVRPVFDPLLREDNAPDLSGTTRLNVRIERRTRVIMTS</sequence>
<comment type="caution">
    <text evidence="2">The sequence shown here is derived from an EMBL/GenBank/DDBJ whole genome shotgun (WGS) entry which is preliminary data.</text>
</comment>
<dbReference type="EMBL" id="LXKT01000029">
    <property type="protein sequence ID" value="OCJ32708.1"/>
    <property type="molecule type" value="Genomic_DNA"/>
</dbReference>
<reference evidence="2 3" key="1">
    <citation type="journal article" date="2016" name="PeerJ">
        <title>Gall-ID: tools for genotyping gall-causing phytopathogenic bacteria.</title>
        <authorList>
            <person name="Davis E.W.II."/>
            <person name="Weisberg A.J."/>
            <person name="Tabima J.F."/>
            <person name="Grunwald N.J."/>
            <person name="Chang J.H."/>
        </authorList>
    </citation>
    <scope>NUCLEOTIDE SEQUENCE [LARGE SCALE GENOMIC DNA]</scope>
    <source>
        <strain evidence="2 3">N2/73</strain>
    </source>
</reference>
<evidence type="ECO:0000313" key="2">
    <source>
        <dbReference type="EMBL" id="OCJ32708.1"/>
    </source>
</evidence>
<evidence type="ECO:0000259" key="1">
    <source>
        <dbReference type="Pfam" id="PF12957"/>
    </source>
</evidence>
<gene>
    <name evidence="2" type="ORF">A6U91_21165</name>
</gene>
<accession>A0AB36EJ00</accession>
<dbReference type="Proteomes" id="UP000093451">
    <property type="component" value="Unassembled WGS sequence"/>
</dbReference>
<dbReference type="Pfam" id="PF12957">
    <property type="entry name" value="DUF3846"/>
    <property type="match status" value="1"/>
</dbReference>
<dbReference type="InterPro" id="IPR024559">
    <property type="entry name" value="DUF3846"/>
</dbReference>
<organism evidence="2 3">
    <name type="scientific">Agrobacterium tumefaciens</name>
    <dbReference type="NCBI Taxonomy" id="358"/>
    <lineage>
        <taxon>Bacteria</taxon>
        <taxon>Pseudomonadati</taxon>
        <taxon>Pseudomonadota</taxon>
        <taxon>Alphaproteobacteria</taxon>
        <taxon>Hyphomicrobiales</taxon>
        <taxon>Rhizobiaceae</taxon>
        <taxon>Rhizobium/Agrobacterium group</taxon>
        <taxon>Agrobacterium</taxon>
        <taxon>Agrobacterium tumefaciens complex</taxon>
    </lineage>
</organism>
<feature type="domain" description="DUF3846" evidence="1">
    <location>
        <begin position="7"/>
        <end position="105"/>
    </location>
</feature>